<dbReference type="Proteomes" id="UP000179734">
    <property type="component" value="Unassembled WGS sequence"/>
</dbReference>
<evidence type="ECO:0000313" key="2">
    <source>
        <dbReference type="EMBL" id="PQM46629.1"/>
    </source>
</evidence>
<keyword evidence="3" id="KW-1185">Reference proteome</keyword>
<dbReference type="RefSeq" id="WP_071026603.1">
    <property type="nucleotide sequence ID" value="NZ_MLQM01000065.1"/>
</dbReference>
<evidence type="ECO:0008006" key="5">
    <source>
        <dbReference type="Google" id="ProtNLM"/>
    </source>
</evidence>
<proteinExistence type="predicted"/>
<dbReference type="EMBL" id="MLQM01000065">
    <property type="protein sequence ID" value="OHV03733.1"/>
    <property type="molecule type" value="Genomic_DNA"/>
</dbReference>
<dbReference type="Proteomes" id="UP000238296">
    <property type="component" value="Unassembled WGS sequence"/>
</dbReference>
<reference evidence="2" key="3">
    <citation type="submission" date="2018-01" db="EMBL/GenBank/DDBJ databases">
        <authorList>
            <person name="Gaut B.S."/>
            <person name="Morton B.R."/>
            <person name="Clegg M.T."/>
            <person name="Duvall M.R."/>
        </authorList>
    </citation>
    <scope>NUCLEOTIDE SEQUENCE</scope>
    <source>
        <strain evidence="2">ATCC BAA-2683</strain>
    </source>
</reference>
<name>A0A1S1NIF1_9MYCO</name>
<sequence>MRISPLQAEILAIIRGFGSPVNTTEVRHLLNEQRIRPLVAEQVYHALVTLQRHRQVRRVPRPGTRNVYWEPHPDAAPGSVNLLRKTGGTIAPDSLSAG</sequence>
<reference evidence="1 3" key="1">
    <citation type="submission" date="2016-10" db="EMBL/GenBank/DDBJ databases">
        <title>Genome sequence of Mycobacterium talmonii.</title>
        <authorList>
            <person name="Greninger A.L."/>
            <person name="Elliott B."/>
            <person name="Vasireddy S."/>
            <person name="Vasireddy R."/>
        </authorList>
    </citation>
    <scope>NUCLEOTIDE SEQUENCE [LARGE SCALE GENOMIC DNA]</scope>
    <source>
        <strain evidence="1">MO-5499</strain>
        <strain evidence="3">NE-TNMC-100812</strain>
    </source>
</reference>
<evidence type="ECO:0000313" key="4">
    <source>
        <dbReference type="Proteomes" id="UP000238296"/>
    </source>
</evidence>
<evidence type="ECO:0000313" key="3">
    <source>
        <dbReference type="Proteomes" id="UP000179734"/>
    </source>
</evidence>
<protein>
    <recommendedName>
        <fullName evidence="5">Fur family transcriptional regulator</fullName>
    </recommendedName>
</protein>
<dbReference type="EMBL" id="PPEA01000457">
    <property type="protein sequence ID" value="PQM46629.1"/>
    <property type="molecule type" value="Genomic_DNA"/>
</dbReference>
<gene>
    <name evidence="1" type="ORF">BKN37_13490</name>
    <name evidence="2" type="ORF">C1Y40_03206</name>
</gene>
<reference evidence="2 4" key="2">
    <citation type="journal article" date="2017" name="Int. J. Syst. Evol. Microbiol.">
        <title>Mycobacterium talmoniae sp. nov., a slowly growing mycobacterium isolated from human respiratory samples.</title>
        <authorList>
            <person name="Davidson R.M."/>
            <person name="DeGroote M.A."/>
            <person name="Marola J.L."/>
            <person name="Buss S."/>
            <person name="Jones V."/>
            <person name="McNeil M.R."/>
            <person name="Freifeld A.G."/>
            <person name="Elaine Epperson L."/>
            <person name="Hasan N.A."/>
            <person name="Jackson M."/>
            <person name="Iwen P.C."/>
            <person name="Salfinger M."/>
            <person name="Strong M."/>
        </authorList>
    </citation>
    <scope>NUCLEOTIDE SEQUENCE [LARGE SCALE GENOMIC DNA]</scope>
    <source>
        <strain evidence="2 4">ATCC BAA-2683</strain>
    </source>
</reference>
<evidence type="ECO:0000313" key="1">
    <source>
        <dbReference type="EMBL" id="OHV03733.1"/>
    </source>
</evidence>
<dbReference type="AlphaFoldDB" id="A0A1S1NIF1"/>
<organism evidence="1 3">
    <name type="scientific">Mycobacterium talmoniae</name>
    <dbReference type="NCBI Taxonomy" id="1858794"/>
    <lineage>
        <taxon>Bacteria</taxon>
        <taxon>Bacillati</taxon>
        <taxon>Actinomycetota</taxon>
        <taxon>Actinomycetes</taxon>
        <taxon>Mycobacteriales</taxon>
        <taxon>Mycobacteriaceae</taxon>
        <taxon>Mycobacterium</taxon>
    </lineage>
</organism>
<comment type="caution">
    <text evidence="1">The sequence shown here is derived from an EMBL/GenBank/DDBJ whole genome shotgun (WGS) entry which is preliminary data.</text>
</comment>
<accession>A0A1S1NIF1</accession>